<keyword evidence="3" id="KW-1185">Reference proteome</keyword>
<protein>
    <submittedName>
        <fullName evidence="2">Uncharacterized protein</fullName>
    </submittedName>
</protein>
<reference evidence="2 3" key="1">
    <citation type="submission" date="2024-08" db="EMBL/GenBank/DDBJ databases">
        <authorList>
            <person name="Cucini C."/>
            <person name="Frati F."/>
        </authorList>
    </citation>
    <scope>NUCLEOTIDE SEQUENCE [LARGE SCALE GENOMIC DNA]</scope>
</reference>
<dbReference type="EMBL" id="CAXLJM020000011">
    <property type="protein sequence ID" value="CAL8076454.1"/>
    <property type="molecule type" value="Genomic_DNA"/>
</dbReference>
<organism evidence="2 3">
    <name type="scientific">Orchesella dallaii</name>
    <dbReference type="NCBI Taxonomy" id="48710"/>
    <lineage>
        <taxon>Eukaryota</taxon>
        <taxon>Metazoa</taxon>
        <taxon>Ecdysozoa</taxon>
        <taxon>Arthropoda</taxon>
        <taxon>Hexapoda</taxon>
        <taxon>Collembola</taxon>
        <taxon>Entomobryomorpha</taxon>
        <taxon>Entomobryoidea</taxon>
        <taxon>Orchesellidae</taxon>
        <taxon>Orchesellinae</taxon>
        <taxon>Orchesella</taxon>
    </lineage>
</organism>
<gene>
    <name evidence="2" type="ORF">ODALV1_LOCUS3476</name>
</gene>
<keyword evidence="1" id="KW-0472">Membrane</keyword>
<feature type="transmembrane region" description="Helical" evidence="1">
    <location>
        <begin position="346"/>
        <end position="363"/>
    </location>
</feature>
<proteinExistence type="predicted"/>
<accession>A0ABP1PV24</accession>
<evidence type="ECO:0000313" key="3">
    <source>
        <dbReference type="Proteomes" id="UP001642540"/>
    </source>
</evidence>
<evidence type="ECO:0000313" key="2">
    <source>
        <dbReference type="EMBL" id="CAL8076454.1"/>
    </source>
</evidence>
<name>A0ABP1PV24_9HEXA</name>
<comment type="caution">
    <text evidence="2">The sequence shown here is derived from an EMBL/GenBank/DDBJ whole genome shotgun (WGS) entry which is preliminary data.</text>
</comment>
<feature type="transmembrane region" description="Helical" evidence="1">
    <location>
        <begin position="607"/>
        <end position="629"/>
    </location>
</feature>
<dbReference type="Proteomes" id="UP001642540">
    <property type="component" value="Unassembled WGS sequence"/>
</dbReference>
<evidence type="ECO:0000256" key="1">
    <source>
        <dbReference type="SAM" id="Phobius"/>
    </source>
</evidence>
<sequence>MVFPFKFWFGVAFTLFIFLPTITVCFHKTPVSVHSECVINFVTENDTITPPLPTNANFSAGYIVQDVSHLLLSFTHDIIDERNLSITDGYFRFYSRFKQSCFVYLLFTVTFNGTTTAIANSGYGTSESTLFLINSKSDDDIITGFQQENLLFASDTTPFYAPIGFVIDTNLLLGFCYHCPSDSKFFVIHQVNNGSEILLDDVIASINIANSQGYGKRMELVSYSAEFVQANKYLENHKEHTGRKALYSAMREYVMQELFFFNLLLNKLNTTMLVTFRSPENHAPYSEWFLQVRFAEGGFLQMENEYAITRGKVLIVDTMPAQFVVCDLADNLSSFDFMGIVEIIDVYTWICILLTVLAYTAIYKDIMLGIDLMWPFFGIEFCYCHNPKIIWTYLILISYISYTYQSFISSDSLRLSDISPLHDLAENGYRVWVRMASNIIGGKSASIQEAYTMSPENYRVSLAKVFPGKNLIEMLYDGHPDLKEKLLEQDLNDALEIISKEKLLMPYGFIPALWAAMEHYFMYVKNTYLCKSFDFGEILPFQLQYTYRMWSSLSSTLASMQRNWIEVGIFDRERNFWMMTQWEKYRHYDLQRADSFLMPHAMRLKSIIGVACLCHCALTTVILIINVLIHVCSGKKKFAINIGKLRKIDRVDGWIILRNLKFWSVKTVAVELNRVVKLDGGVVNTIK</sequence>
<keyword evidence="1" id="KW-0812">Transmembrane</keyword>
<keyword evidence="1" id="KW-1133">Transmembrane helix</keyword>